<proteinExistence type="predicted"/>
<evidence type="ECO:0000313" key="2">
    <source>
        <dbReference type="Proteomes" id="UP001281761"/>
    </source>
</evidence>
<sequence>MILSWSIHADHEKYHARSHPLISAAISHVRNHSELHHSPCLQPTSSTSELTSSNRTPIWGNQNRFGSLQQQNRIGCCVSRSSNHDSGTTMLDANLGGNLACLNTTFTSCIRESNAPASYPNKNYTTSSQRFTFDASSPITSPTFTLCTFREMITAVGSFNGGGAIFMSSGASLTVRQCSFHVNHVTAENDDGGTINIICPENTQNKLEIDQLTFTECKSTELRTNYGGCVINGK</sequence>
<name>A0ABQ9WYR2_9EUKA</name>
<reference evidence="1 2" key="1">
    <citation type="journal article" date="2022" name="bioRxiv">
        <title>Genomics of Preaxostyla Flagellates Illuminates Evolutionary Transitions and the Path Towards Mitochondrial Loss.</title>
        <authorList>
            <person name="Novak L.V.F."/>
            <person name="Treitli S.C."/>
            <person name="Pyrih J."/>
            <person name="Halakuc P."/>
            <person name="Pipaliya S.V."/>
            <person name="Vacek V."/>
            <person name="Brzon O."/>
            <person name="Soukal P."/>
            <person name="Eme L."/>
            <person name="Dacks J.B."/>
            <person name="Karnkowska A."/>
            <person name="Elias M."/>
            <person name="Hampl V."/>
        </authorList>
    </citation>
    <scope>NUCLEOTIDE SEQUENCE [LARGE SCALE GENOMIC DNA]</scope>
    <source>
        <strain evidence="1">NAU3</strain>
        <tissue evidence="1">Gut</tissue>
    </source>
</reference>
<protein>
    <submittedName>
        <fullName evidence="1">Uncharacterized protein</fullName>
    </submittedName>
</protein>
<evidence type="ECO:0000313" key="1">
    <source>
        <dbReference type="EMBL" id="KAK2943857.1"/>
    </source>
</evidence>
<dbReference type="Proteomes" id="UP001281761">
    <property type="component" value="Unassembled WGS sequence"/>
</dbReference>
<keyword evidence="2" id="KW-1185">Reference proteome</keyword>
<gene>
    <name evidence="1" type="ORF">BLNAU_21204</name>
</gene>
<accession>A0ABQ9WYR2</accession>
<organism evidence="1 2">
    <name type="scientific">Blattamonas nauphoetae</name>
    <dbReference type="NCBI Taxonomy" id="2049346"/>
    <lineage>
        <taxon>Eukaryota</taxon>
        <taxon>Metamonada</taxon>
        <taxon>Preaxostyla</taxon>
        <taxon>Oxymonadida</taxon>
        <taxon>Blattamonas</taxon>
    </lineage>
</organism>
<dbReference type="EMBL" id="JARBJD010000324">
    <property type="protein sequence ID" value="KAK2943857.1"/>
    <property type="molecule type" value="Genomic_DNA"/>
</dbReference>
<comment type="caution">
    <text evidence="1">The sequence shown here is derived from an EMBL/GenBank/DDBJ whole genome shotgun (WGS) entry which is preliminary data.</text>
</comment>